<feature type="transmembrane region" description="Helical" evidence="6">
    <location>
        <begin position="222"/>
        <end position="243"/>
    </location>
</feature>
<feature type="transmembrane region" description="Helical" evidence="6">
    <location>
        <begin position="304"/>
        <end position="324"/>
    </location>
</feature>
<feature type="transmembrane region" description="Helical" evidence="6">
    <location>
        <begin position="344"/>
        <end position="363"/>
    </location>
</feature>
<dbReference type="GO" id="GO:0016020">
    <property type="term" value="C:membrane"/>
    <property type="evidence" value="ECO:0007669"/>
    <property type="project" value="UniProtKB-SubCell"/>
</dbReference>
<feature type="transmembrane region" description="Helical" evidence="6">
    <location>
        <begin position="156"/>
        <end position="181"/>
    </location>
</feature>
<proteinExistence type="predicted"/>
<dbReference type="EnsemblMetazoa" id="G12241.4">
    <property type="protein sequence ID" value="G12241.4:cds"/>
    <property type="gene ID" value="G12241"/>
</dbReference>
<dbReference type="InterPro" id="IPR036259">
    <property type="entry name" value="MFS_trans_sf"/>
</dbReference>
<feature type="transmembrane region" description="Helical" evidence="6">
    <location>
        <begin position="280"/>
        <end position="298"/>
    </location>
</feature>
<keyword evidence="9" id="KW-1185">Reference proteome</keyword>
<feature type="transmembrane region" description="Helical" evidence="6">
    <location>
        <begin position="31"/>
        <end position="55"/>
    </location>
</feature>
<feature type="transmembrane region" description="Helical" evidence="6">
    <location>
        <begin position="98"/>
        <end position="117"/>
    </location>
</feature>
<dbReference type="SUPFAM" id="SSF103473">
    <property type="entry name" value="MFS general substrate transporter"/>
    <property type="match status" value="1"/>
</dbReference>
<protein>
    <recommendedName>
        <fullName evidence="7">Major facilitator superfamily (MFS) profile domain-containing protein</fullName>
    </recommendedName>
</protein>
<dbReference type="AlphaFoldDB" id="A0A8W8I2S9"/>
<evidence type="ECO:0000259" key="7">
    <source>
        <dbReference type="PROSITE" id="PS50850"/>
    </source>
</evidence>
<accession>A0A8W8I2S9</accession>
<dbReference type="PANTHER" id="PTHR23507:SF1">
    <property type="entry name" value="FI18259P1-RELATED"/>
    <property type="match status" value="1"/>
</dbReference>
<dbReference type="OrthoDB" id="3026777at2759"/>
<evidence type="ECO:0000256" key="3">
    <source>
        <dbReference type="ARBA" id="ARBA00022989"/>
    </source>
</evidence>
<dbReference type="GO" id="GO:0022857">
    <property type="term" value="F:transmembrane transporter activity"/>
    <property type="evidence" value="ECO:0007669"/>
    <property type="project" value="InterPro"/>
</dbReference>
<dbReference type="Pfam" id="PF07690">
    <property type="entry name" value="MFS_1"/>
    <property type="match status" value="1"/>
</dbReference>
<dbReference type="PROSITE" id="PS50850">
    <property type="entry name" value="MFS"/>
    <property type="match status" value="1"/>
</dbReference>
<feature type="domain" description="Major facilitator superfamily (MFS) profile" evidence="7">
    <location>
        <begin position="36"/>
        <end position="464"/>
    </location>
</feature>
<name>A0A8W8I2S9_MAGGI</name>
<keyword evidence="4 6" id="KW-0472">Membrane</keyword>
<feature type="transmembrane region" description="Helical" evidence="6">
    <location>
        <begin position="441"/>
        <end position="461"/>
    </location>
</feature>
<evidence type="ECO:0000313" key="9">
    <source>
        <dbReference type="Proteomes" id="UP000005408"/>
    </source>
</evidence>
<evidence type="ECO:0000256" key="5">
    <source>
        <dbReference type="SAM" id="MobiDB-lite"/>
    </source>
</evidence>
<feature type="transmembrane region" description="Helical" evidence="6">
    <location>
        <begin position="375"/>
        <end position="395"/>
    </location>
</feature>
<evidence type="ECO:0000313" key="8">
    <source>
        <dbReference type="EnsemblMetazoa" id="G12241.4:cds"/>
    </source>
</evidence>
<dbReference type="Proteomes" id="UP000005408">
    <property type="component" value="Unassembled WGS sequence"/>
</dbReference>
<sequence>MSAKMSLATESETTSSEQETAKEEITSRRKYLIGPFVFLHTLTLTLYNTSINLYYPYHVGRELFPNESVTKEKSSLCQSRTNSSSTNEQIVQSVVAEYSVYAAISMGFPCLISNILLGSMSDRYGRKQLLIIPTLGLLVAQIIVVVFMYVSVDLYYFLLPSIILAGFGDIFAVFQISLSYISDITEASKKRTFGIALLELSGDIGVLLGQIIAGYLIQSLGYTLTVLFTCIVKSANLINIVLLPSSVPSTKSQWSCKVVIRSLKESFQFYYSIEFSGSRWKYNLCLIIFIIGNMTVIGRDNVETLYIISPPFCFTPVLVGWFNATKAVMQLIIPMILIRVFLKFWSNEFITVFGAISGLSYFVVETLARSTLTLFLAPVFGFGLVLGFVIIRAIVSVETPGNKQGALYGGLAAIQTIFAFFGSMVFSAIYKNTVHTNKRIFLIFIIVLLVVTLIMSIILYMKSRSRIKQYTLKSKEIDIAATEHIERY</sequence>
<feature type="transmembrane region" description="Helical" evidence="6">
    <location>
        <begin position="193"/>
        <end position="216"/>
    </location>
</feature>
<evidence type="ECO:0000256" key="4">
    <source>
        <dbReference type="ARBA" id="ARBA00023136"/>
    </source>
</evidence>
<dbReference type="Gene3D" id="1.20.1250.20">
    <property type="entry name" value="MFS general substrate transporter like domains"/>
    <property type="match status" value="1"/>
</dbReference>
<evidence type="ECO:0000256" key="1">
    <source>
        <dbReference type="ARBA" id="ARBA00004141"/>
    </source>
</evidence>
<feature type="transmembrane region" description="Helical" evidence="6">
    <location>
        <begin position="407"/>
        <end position="429"/>
    </location>
</feature>
<dbReference type="OMA" id="CIVKSAN"/>
<dbReference type="InterPro" id="IPR020846">
    <property type="entry name" value="MFS_dom"/>
</dbReference>
<keyword evidence="3 6" id="KW-1133">Transmembrane helix</keyword>
<feature type="compositionally biased region" description="Low complexity" evidence="5">
    <location>
        <begin position="1"/>
        <end position="18"/>
    </location>
</feature>
<evidence type="ECO:0000256" key="6">
    <source>
        <dbReference type="SAM" id="Phobius"/>
    </source>
</evidence>
<keyword evidence="2 6" id="KW-0812">Transmembrane</keyword>
<feature type="region of interest" description="Disordered" evidence="5">
    <location>
        <begin position="1"/>
        <end position="22"/>
    </location>
</feature>
<dbReference type="InterPro" id="IPR011701">
    <property type="entry name" value="MFS"/>
</dbReference>
<reference evidence="8" key="1">
    <citation type="submission" date="2022-08" db="UniProtKB">
        <authorList>
            <consortium name="EnsemblMetazoa"/>
        </authorList>
    </citation>
    <scope>IDENTIFICATION</scope>
    <source>
        <strain evidence="8">05x7-T-G4-1.051#20</strain>
    </source>
</reference>
<dbReference type="PANTHER" id="PTHR23507">
    <property type="entry name" value="ZGC:174356"/>
    <property type="match status" value="1"/>
</dbReference>
<evidence type="ECO:0000256" key="2">
    <source>
        <dbReference type="ARBA" id="ARBA00022692"/>
    </source>
</evidence>
<comment type="subcellular location">
    <subcellularLocation>
        <location evidence="1">Membrane</location>
        <topology evidence="1">Multi-pass membrane protein</topology>
    </subcellularLocation>
</comment>
<feature type="transmembrane region" description="Helical" evidence="6">
    <location>
        <begin position="129"/>
        <end position="150"/>
    </location>
</feature>
<organism evidence="8 9">
    <name type="scientific">Magallana gigas</name>
    <name type="common">Pacific oyster</name>
    <name type="synonym">Crassostrea gigas</name>
    <dbReference type="NCBI Taxonomy" id="29159"/>
    <lineage>
        <taxon>Eukaryota</taxon>
        <taxon>Metazoa</taxon>
        <taxon>Spiralia</taxon>
        <taxon>Lophotrochozoa</taxon>
        <taxon>Mollusca</taxon>
        <taxon>Bivalvia</taxon>
        <taxon>Autobranchia</taxon>
        <taxon>Pteriomorphia</taxon>
        <taxon>Ostreida</taxon>
        <taxon>Ostreoidea</taxon>
        <taxon>Ostreidae</taxon>
        <taxon>Magallana</taxon>
    </lineage>
</organism>